<organism evidence="2 3">
    <name type="scientific">Panagrolaimus davidi</name>
    <dbReference type="NCBI Taxonomy" id="227884"/>
    <lineage>
        <taxon>Eukaryota</taxon>
        <taxon>Metazoa</taxon>
        <taxon>Ecdysozoa</taxon>
        <taxon>Nematoda</taxon>
        <taxon>Chromadorea</taxon>
        <taxon>Rhabditida</taxon>
        <taxon>Tylenchina</taxon>
        <taxon>Panagrolaimomorpha</taxon>
        <taxon>Panagrolaimoidea</taxon>
        <taxon>Panagrolaimidae</taxon>
        <taxon>Panagrolaimus</taxon>
    </lineage>
</organism>
<feature type="transmembrane region" description="Helical" evidence="1">
    <location>
        <begin position="12"/>
        <end position="34"/>
    </location>
</feature>
<dbReference type="Pfam" id="PF10318">
    <property type="entry name" value="7TM_GPCR_Srh"/>
    <property type="match status" value="1"/>
</dbReference>
<keyword evidence="1" id="KW-0472">Membrane</keyword>
<reference evidence="3" key="1">
    <citation type="submission" date="2022-11" db="UniProtKB">
        <authorList>
            <consortium name="WormBaseParasite"/>
        </authorList>
    </citation>
    <scope>IDENTIFICATION</scope>
</reference>
<feature type="transmembrane region" description="Helical" evidence="1">
    <location>
        <begin position="46"/>
        <end position="67"/>
    </location>
</feature>
<feature type="transmembrane region" description="Helical" evidence="1">
    <location>
        <begin position="194"/>
        <end position="219"/>
    </location>
</feature>
<keyword evidence="1" id="KW-0812">Transmembrane</keyword>
<feature type="transmembrane region" description="Helical" evidence="1">
    <location>
        <begin position="91"/>
        <end position="116"/>
    </location>
</feature>
<evidence type="ECO:0000313" key="3">
    <source>
        <dbReference type="WBParaSite" id="PDA_v2.g31488.t1"/>
    </source>
</evidence>
<dbReference type="AlphaFoldDB" id="A0A914QVA2"/>
<feature type="transmembrane region" description="Helical" evidence="1">
    <location>
        <begin position="128"/>
        <end position="154"/>
    </location>
</feature>
<dbReference type="InterPro" id="IPR019422">
    <property type="entry name" value="7TM_GPCR_serpentine_rcpt_Srh"/>
</dbReference>
<sequence length="332" mass="37833">MSFESYDNPIYINVMHGNGIASIILGFLGMYLIATKTPKIFGSYKYFLFNISFWAFIFDFYMTFVYTPRLLFPALVMCPTGLLKTKNNNSVAYAAFWLFLTFYGCSSIAVLSAFFYRYATLKRKLDVFLSWKCLFFVGILHITYEAPTIILHVFSMLDRDAIDKAVLTQWPNIAPYYTDISCSASHLEVSSFTLLFMISLIVAFAIGAPAVIFLAYNSFSILNEQKSVMSEKTYRMHRQLLITLIFQLLVPTITLFAPYSIVTAFIIAGAEDFGWLSQTSIILGSLHSTLNTFMMLYFILPYRQAVLKILKLEAWLAEKPTLVHSVTIPSNK</sequence>
<feature type="transmembrane region" description="Helical" evidence="1">
    <location>
        <begin position="240"/>
        <end position="268"/>
    </location>
</feature>
<dbReference type="Proteomes" id="UP000887578">
    <property type="component" value="Unplaced"/>
</dbReference>
<evidence type="ECO:0000256" key="1">
    <source>
        <dbReference type="SAM" id="Phobius"/>
    </source>
</evidence>
<evidence type="ECO:0000313" key="2">
    <source>
        <dbReference type="Proteomes" id="UP000887578"/>
    </source>
</evidence>
<keyword evidence="1" id="KW-1133">Transmembrane helix</keyword>
<feature type="transmembrane region" description="Helical" evidence="1">
    <location>
        <begin position="280"/>
        <end position="300"/>
    </location>
</feature>
<protein>
    <submittedName>
        <fullName evidence="3">Serpentine Receptor, class H</fullName>
    </submittedName>
</protein>
<proteinExistence type="predicted"/>
<accession>A0A914QVA2</accession>
<dbReference type="SUPFAM" id="SSF81321">
    <property type="entry name" value="Family A G protein-coupled receptor-like"/>
    <property type="match status" value="1"/>
</dbReference>
<name>A0A914QVA2_9BILA</name>
<dbReference type="PANTHER" id="PTHR46891">
    <property type="entry name" value="SERPENTINE RECEPTOR, CLASS H-RELATED"/>
    <property type="match status" value="1"/>
</dbReference>
<dbReference type="WBParaSite" id="PDA_v2.g31488.t1">
    <property type="protein sequence ID" value="PDA_v2.g31488.t1"/>
    <property type="gene ID" value="PDA_v2.g31488"/>
</dbReference>
<keyword evidence="2" id="KW-1185">Reference proteome</keyword>